<accession>A0ABW2QTP3</accession>
<keyword evidence="7" id="KW-0449">Lipoprotein</keyword>
<evidence type="ECO:0000256" key="1">
    <source>
        <dbReference type="ARBA" id="ARBA00002591"/>
    </source>
</evidence>
<proteinExistence type="inferred from homology"/>
<dbReference type="NCBIfam" id="NF001304">
    <property type="entry name" value="PRK00249.1-4"/>
    <property type="match status" value="1"/>
</dbReference>
<sequence>MKRVFLMLLLLSLLSACVSNPLVEAPEQDPPAPVIIPPAAKAKSGGVFTADTASSWLADSRAFRAGDLLTVVLQETTQASKKAGTNFDKSSGVDIKPTILGTSSYATNVGVQAKRDFAGSSSSTQQNMLSGAITVVVEKILPNGLLLIRGEKQLSLNQGEESIRLVGYVRSDDIDSDNRVMSPRVANARISYSGKGALNDVNTAGWLTRLFNSPWMPF</sequence>
<dbReference type="RefSeq" id="WP_380186402.1">
    <property type="nucleotide sequence ID" value="NZ_JBHTBQ010000006.1"/>
</dbReference>
<keyword evidence="3 7" id="KW-0732">Signal</keyword>
<dbReference type="PANTHER" id="PTHR34933:SF1">
    <property type="entry name" value="FLAGELLAR L-RING PROTEIN"/>
    <property type="match status" value="1"/>
</dbReference>
<evidence type="ECO:0000256" key="4">
    <source>
        <dbReference type="ARBA" id="ARBA00023136"/>
    </source>
</evidence>
<evidence type="ECO:0000256" key="2">
    <source>
        <dbReference type="ARBA" id="ARBA00006929"/>
    </source>
</evidence>
<dbReference type="PROSITE" id="PS51257">
    <property type="entry name" value="PROKAR_LIPOPROTEIN"/>
    <property type="match status" value="1"/>
</dbReference>
<keyword evidence="6 7" id="KW-0998">Cell outer membrane</keyword>
<keyword evidence="4 7" id="KW-0472">Membrane</keyword>
<evidence type="ECO:0000256" key="7">
    <source>
        <dbReference type="HAMAP-Rule" id="MF_00415"/>
    </source>
</evidence>
<name>A0ABW2QTP3_9NEIS</name>
<protein>
    <recommendedName>
        <fullName evidence="7">Flagellar L-ring protein</fullName>
    </recommendedName>
    <alternativeName>
        <fullName evidence="7">Basal body L-ring protein</fullName>
    </alternativeName>
</protein>
<evidence type="ECO:0000256" key="8">
    <source>
        <dbReference type="SAM" id="SignalP"/>
    </source>
</evidence>
<gene>
    <name evidence="7 9" type="primary">flgH</name>
    <name evidence="9" type="ORF">ACFQNF_04430</name>
</gene>
<dbReference type="PANTHER" id="PTHR34933">
    <property type="entry name" value="FLAGELLAR L-RING PROTEIN"/>
    <property type="match status" value="1"/>
</dbReference>
<evidence type="ECO:0000313" key="9">
    <source>
        <dbReference type="EMBL" id="MFC7419116.1"/>
    </source>
</evidence>
<dbReference type="Proteomes" id="UP001596473">
    <property type="component" value="Unassembled WGS sequence"/>
</dbReference>
<comment type="caution">
    <text evidence="9">The sequence shown here is derived from an EMBL/GenBank/DDBJ whole genome shotgun (WGS) entry which is preliminary data.</text>
</comment>
<keyword evidence="9" id="KW-0282">Flagellum</keyword>
<dbReference type="HAMAP" id="MF_00415">
    <property type="entry name" value="FlgH"/>
    <property type="match status" value="1"/>
</dbReference>
<dbReference type="PRINTS" id="PR01008">
    <property type="entry name" value="FLGLRINGFLGH"/>
</dbReference>
<keyword evidence="5 7" id="KW-0975">Bacterial flagellum</keyword>
<keyword evidence="9" id="KW-0969">Cilium</keyword>
<comment type="function">
    <text evidence="1 7">Assembles around the rod to form the L-ring and probably protects the motor/basal body from shearing forces during rotation.</text>
</comment>
<dbReference type="InterPro" id="IPR000527">
    <property type="entry name" value="Flag_Lring"/>
</dbReference>
<keyword evidence="9" id="KW-0966">Cell projection</keyword>
<dbReference type="Pfam" id="PF02107">
    <property type="entry name" value="FlgH"/>
    <property type="match status" value="1"/>
</dbReference>
<feature type="chain" id="PRO_5046596858" description="Flagellar L-ring protein" evidence="8">
    <location>
        <begin position="25"/>
        <end position="218"/>
    </location>
</feature>
<comment type="subcellular location">
    <subcellularLocation>
        <location evidence="7">Cell outer membrane</location>
        <topology evidence="7">Lipid-anchor</topology>
    </subcellularLocation>
    <subcellularLocation>
        <location evidence="7">Bacterial flagellum basal body</location>
    </subcellularLocation>
</comment>
<evidence type="ECO:0000256" key="6">
    <source>
        <dbReference type="ARBA" id="ARBA00023237"/>
    </source>
</evidence>
<feature type="signal peptide" evidence="8">
    <location>
        <begin position="1"/>
        <end position="24"/>
    </location>
</feature>
<organism evidence="9 10">
    <name type="scientific">Iodobacter arcticus</name>
    <dbReference type="NCBI Taxonomy" id="590593"/>
    <lineage>
        <taxon>Bacteria</taxon>
        <taxon>Pseudomonadati</taxon>
        <taxon>Pseudomonadota</taxon>
        <taxon>Betaproteobacteria</taxon>
        <taxon>Neisseriales</taxon>
        <taxon>Chitinibacteraceae</taxon>
        <taxon>Iodobacter</taxon>
    </lineage>
</organism>
<evidence type="ECO:0000256" key="3">
    <source>
        <dbReference type="ARBA" id="ARBA00022729"/>
    </source>
</evidence>
<evidence type="ECO:0000313" key="10">
    <source>
        <dbReference type="Proteomes" id="UP001596473"/>
    </source>
</evidence>
<comment type="subunit">
    <text evidence="7">The basal body constitutes a major portion of the flagellar organelle and consists of four rings (L,P,S, and M) mounted on a central rod.</text>
</comment>
<keyword evidence="10" id="KW-1185">Reference proteome</keyword>
<evidence type="ECO:0000256" key="5">
    <source>
        <dbReference type="ARBA" id="ARBA00023143"/>
    </source>
</evidence>
<comment type="similarity">
    <text evidence="2 7">Belongs to the FlgH family.</text>
</comment>
<dbReference type="EMBL" id="JBHTBQ010000006">
    <property type="protein sequence ID" value="MFC7419116.1"/>
    <property type="molecule type" value="Genomic_DNA"/>
</dbReference>
<reference evidence="10" key="1">
    <citation type="journal article" date="2019" name="Int. J. Syst. Evol. Microbiol.">
        <title>The Global Catalogue of Microorganisms (GCM) 10K type strain sequencing project: providing services to taxonomists for standard genome sequencing and annotation.</title>
        <authorList>
            <consortium name="The Broad Institute Genomics Platform"/>
            <consortium name="The Broad Institute Genome Sequencing Center for Infectious Disease"/>
            <person name="Wu L."/>
            <person name="Ma J."/>
        </authorList>
    </citation>
    <scope>NUCLEOTIDE SEQUENCE [LARGE SCALE GENOMIC DNA]</scope>
    <source>
        <strain evidence="10">CCUG 62945</strain>
    </source>
</reference>